<keyword evidence="3" id="KW-1000">Mitochondrion outer membrane</keyword>
<reference evidence="8 9" key="1">
    <citation type="submission" date="2014-04" db="EMBL/GenBank/DDBJ databases">
        <authorList>
            <consortium name="DOE Joint Genome Institute"/>
            <person name="Kuo A."/>
            <person name="Zuccaro A."/>
            <person name="Kohler A."/>
            <person name="Nagy L.G."/>
            <person name="Floudas D."/>
            <person name="Copeland A."/>
            <person name="Barry K.W."/>
            <person name="Cichocki N."/>
            <person name="Veneault-Fourrey C."/>
            <person name="LaButti K."/>
            <person name="Lindquist E.A."/>
            <person name="Lipzen A."/>
            <person name="Lundell T."/>
            <person name="Morin E."/>
            <person name="Murat C."/>
            <person name="Sun H."/>
            <person name="Tunlid A."/>
            <person name="Henrissat B."/>
            <person name="Grigoriev I.V."/>
            <person name="Hibbett D.S."/>
            <person name="Martin F."/>
            <person name="Nordberg H.P."/>
            <person name="Cantor M.N."/>
            <person name="Hua S.X."/>
        </authorList>
    </citation>
    <scope>NUCLEOTIDE SEQUENCE [LARGE SCALE GENOMIC DNA]</scope>
    <source>
        <strain evidence="8 9">MAFF 305830</strain>
    </source>
</reference>
<name>A0A0C3AWX1_SERVB</name>
<dbReference type="GO" id="GO:0005741">
    <property type="term" value="C:mitochondrial outer membrane"/>
    <property type="evidence" value="ECO:0007669"/>
    <property type="project" value="UniProtKB-SubCell"/>
</dbReference>
<dbReference type="SUPFAM" id="SSF52540">
    <property type="entry name" value="P-loop containing nucleoside triphosphate hydrolases"/>
    <property type="match status" value="1"/>
</dbReference>
<accession>A0A0C3AWX1</accession>
<reference evidence="9" key="2">
    <citation type="submission" date="2015-01" db="EMBL/GenBank/DDBJ databases">
        <title>Evolutionary Origins and Diversification of the Mycorrhizal Mutualists.</title>
        <authorList>
            <consortium name="DOE Joint Genome Institute"/>
            <consortium name="Mycorrhizal Genomics Consortium"/>
            <person name="Kohler A."/>
            <person name="Kuo A."/>
            <person name="Nagy L.G."/>
            <person name="Floudas D."/>
            <person name="Copeland A."/>
            <person name="Barry K.W."/>
            <person name="Cichocki N."/>
            <person name="Veneault-Fourrey C."/>
            <person name="LaButti K."/>
            <person name="Lindquist E.A."/>
            <person name="Lipzen A."/>
            <person name="Lundell T."/>
            <person name="Morin E."/>
            <person name="Murat C."/>
            <person name="Riley R."/>
            <person name="Ohm R."/>
            <person name="Sun H."/>
            <person name="Tunlid A."/>
            <person name="Henrissat B."/>
            <person name="Grigoriev I.V."/>
            <person name="Hibbett D.S."/>
            <person name="Martin F."/>
        </authorList>
    </citation>
    <scope>NUCLEOTIDE SEQUENCE [LARGE SCALE GENOMIC DNA]</scope>
    <source>
        <strain evidence="9">MAFF 305830</strain>
    </source>
</reference>
<gene>
    <name evidence="8" type="ORF">M408DRAFT_126811</name>
</gene>
<dbReference type="InterPro" id="IPR003593">
    <property type="entry name" value="AAA+_ATPase"/>
</dbReference>
<keyword evidence="4" id="KW-0067">ATP-binding</keyword>
<feature type="compositionally biased region" description="Pro residues" evidence="6">
    <location>
        <begin position="391"/>
        <end position="400"/>
    </location>
</feature>
<dbReference type="Gene3D" id="3.40.50.300">
    <property type="entry name" value="P-loop containing nucleotide triphosphate hydrolases"/>
    <property type="match status" value="1"/>
</dbReference>
<dbReference type="InterPro" id="IPR041569">
    <property type="entry name" value="AAA_lid_3"/>
</dbReference>
<evidence type="ECO:0000256" key="2">
    <source>
        <dbReference type="ARBA" id="ARBA00022741"/>
    </source>
</evidence>
<sequence length="1070" mass="116891">MHSARVLRAETNAFKCLNNPSHLSRRPSRVTRLPTLQHRRTASIVGSPEVPENGEDGNKPSPTPPAPSPAPSRARGRPKTSKGLDGKSGETVFSLPADLADHLLWLPEENLVAKESSLPPEEMIQEALANLLVSFHPKTQHRATYTTSAGPPIEPTVTLYCPIEGGTYVIDAAVMELARRTDADVLVLDALDLLAGEWGPFGKAASALQLPSNPLQLGELQTQSSYSRAEESDDDEEISPHPFGQMLEGLQMGGGRPPFGITMRARRSSANSSSQTAKKNFFHEFVNLQRTDEEGAPMLNPADPSSSRPRLIYCRDLHLLSESLPHWYSHFIDAVKARRQGPMARPGSPVQNPTVVVLGVSPSIITPRNASSSSGPTGLVNYVMNRNRPPSKTPHAPPANPKVVEWDESPAAQRARDKRLHERLNDWEKHDASVFYSELPNLHAASSDPSGMRMGPQRGLMSLFVAIPENGGGPPSIMPAPMEDDGSKDRGTDHSRLTVILPRQRDPAQEIATRVERRLQANQINMRTAVGSIGGYLNQAEGMSPEKFFGETEELTSNDNERMRTMLLDWSQRVETWQKTRLIADRAMGSFVADKLGGVKVDRQKSALESTALPWSTIAESWDMERASRVHRRDFLSSFTTKPGKRQIKEEGAAQTEEAEEDEGAESDAETSDVDELLEQLKRDPSLDQYEQRLLGSIVNPKNMPTTFAQVHLPPATIDSIRTIVSLPLLHPSAFGYGILKQHTMNGALLFGAPGTGKTLSIRALARESGARMMIIKPSDVMDMYVGEGEKLVRGVFNLARRISPCVVFIDEIDALLGARVSGRGGGGDLAHRGVITEFMQEMDGLKTNKDTNVVVIGATNRPFDLDDAVLRRLPRRLLIDLPGEKERDAILRILLADEQLGKDINITALAKRTESFSGSDLKHLCVAAALDAVKEHAKLPWVTPRDTPLPSLSSEPSSTLGDLGGNPSIQTQSPSSGNTDNPSAEAASPESETDGEAGAKRILRMSHFEKALKEITPSASEQLGSLADLRKWNEEFGEGGRKRGKKIWGGKFGFIVKPGESEEGKVQQP</sequence>
<keyword evidence="5" id="KW-0496">Mitochondrion</keyword>
<dbReference type="GO" id="GO:0005524">
    <property type="term" value="F:ATP binding"/>
    <property type="evidence" value="ECO:0007669"/>
    <property type="project" value="UniProtKB-KW"/>
</dbReference>
<dbReference type="InterPro" id="IPR051701">
    <property type="entry name" value="Mito_OM_Translocase_MSP1"/>
</dbReference>
<feature type="compositionally biased region" description="Low complexity" evidence="6">
    <location>
        <begin position="949"/>
        <end position="961"/>
    </location>
</feature>
<dbReference type="Gene3D" id="1.10.8.60">
    <property type="match status" value="1"/>
</dbReference>
<dbReference type="HOGENOM" id="CLU_004423_0_0_1"/>
<dbReference type="InterPro" id="IPR003960">
    <property type="entry name" value="ATPase_AAA_CS"/>
</dbReference>
<dbReference type="SMART" id="SM00382">
    <property type="entry name" value="AAA"/>
    <property type="match status" value="1"/>
</dbReference>
<evidence type="ECO:0000256" key="3">
    <source>
        <dbReference type="ARBA" id="ARBA00022787"/>
    </source>
</evidence>
<feature type="region of interest" description="Disordered" evidence="6">
    <location>
        <begin position="943"/>
        <end position="998"/>
    </location>
</feature>
<feature type="region of interest" description="Disordered" evidence="6">
    <location>
        <begin position="641"/>
        <end position="674"/>
    </location>
</feature>
<evidence type="ECO:0000256" key="6">
    <source>
        <dbReference type="SAM" id="MobiDB-lite"/>
    </source>
</evidence>
<keyword evidence="2" id="KW-0547">Nucleotide-binding</keyword>
<comment type="subcellular location">
    <subcellularLocation>
        <location evidence="1">Mitochondrion outer membrane</location>
        <topology evidence="1">Single-pass membrane protein</topology>
    </subcellularLocation>
</comment>
<evidence type="ECO:0000259" key="7">
    <source>
        <dbReference type="SMART" id="SM00382"/>
    </source>
</evidence>
<evidence type="ECO:0000313" key="9">
    <source>
        <dbReference type="Proteomes" id="UP000054097"/>
    </source>
</evidence>
<evidence type="ECO:0000256" key="1">
    <source>
        <dbReference type="ARBA" id="ARBA00004572"/>
    </source>
</evidence>
<organism evidence="8 9">
    <name type="scientific">Serendipita vermifera MAFF 305830</name>
    <dbReference type="NCBI Taxonomy" id="933852"/>
    <lineage>
        <taxon>Eukaryota</taxon>
        <taxon>Fungi</taxon>
        <taxon>Dikarya</taxon>
        <taxon>Basidiomycota</taxon>
        <taxon>Agaricomycotina</taxon>
        <taxon>Agaricomycetes</taxon>
        <taxon>Sebacinales</taxon>
        <taxon>Serendipitaceae</taxon>
        <taxon>Serendipita</taxon>
    </lineage>
</organism>
<dbReference type="Proteomes" id="UP000054097">
    <property type="component" value="Unassembled WGS sequence"/>
</dbReference>
<dbReference type="GO" id="GO:0016887">
    <property type="term" value="F:ATP hydrolysis activity"/>
    <property type="evidence" value="ECO:0007669"/>
    <property type="project" value="InterPro"/>
</dbReference>
<dbReference type="OrthoDB" id="39734at2759"/>
<dbReference type="PROSITE" id="PS00674">
    <property type="entry name" value="AAA"/>
    <property type="match status" value="1"/>
</dbReference>
<feature type="compositionally biased region" description="Acidic residues" evidence="6">
    <location>
        <begin position="657"/>
        <end position="674"/>
    </location>
</feature>
<feature type="region of interest" description="Disordered" evidence="6">
    <location>
        <begin position="221"/>
        <end position="243"/>
    </location>
</feature>
<feature type="compositionally biased region" description="Polar residues" evidence="6">
    <location>
        <begin position="968"/>
        <end position="983"/>
    </location>
</feature>
<dbReference type="AlphaFoldDB" id="A0A0C3AWX1"/>
<feature type="region of interest" description="Disordered" evidence="6">
    <location>
        <begin position="18"/>
        <end position="90"/>
    </location>
</feature>
<dbReference type="Pfam" id="PF00004">
    <property type="entry name" value="AAA"/>
    <property type="match status" value="1"/>
</dbReference>
<evidence type="ECO:0000256" key="5">
    <source>
        <dbReference type="ARBA" id="ARBA00023128"/>
    </source>
</evidence>
<feature type="region of interest" description="Disordered" evidence="6">
    <location>
        <begin position="386"/>
        <end position="418"/>
    </location>
</feature>
<keyword evidence="3" id="KW-0472">Membrane</keyword>
<protein>
    <recommendedName>
        <fullName evidence="7">AAA+ ATPase domain-containing protein</fullName>
    </recommendedName>
</protein>
<dbReference type="Pfam" id="PF17862">
    <property type="entry name" value="AAA_lid_3"/>
    <property type="match status" value="1"/>
</dbReference>
<evidence type="ECO:0000256" key="4">
    <source>
        <dbReference type="ARBA" id="ARBA00022840"/>
    </source>
</evidence>
<dbReference type="PANTHER" id="PTHR45644:SF56">
    <property type="entry name" value="AAA ATPASE, PUTATIVE (AFU_ORTHOLOGUE AFUA_2G12920)-RELATED"/>
    <property type="match status" value="1"/>
</dbReference>
<feature type="domain" description="AAA+ ATPase" evidence="7">
    <location>
        <begin position="744"/>
        <end position="884"/>
    </location>
</feature>
<evidence type="ECO:0000313" key="8">
    <source>
        <dbReference type="EMBL" id="KIM29020.1"/>
    </source>
</evidence>
<proteinExistence type="predicted"/>
<dbReference type="EMBL" id="KN824290">
    <property type="protein sequence ID" value="KIM29020.1"/>
    <property type="molecule type" value="Genomic_DNA"/>
</dbReference>
<dbReference type="InterPro" id="IPR003959">
    <property type="entry name" value="ATPase_AAA_core"/>
</dbReference>
<dbReference type="InterPro" id="IPR027417">
    <property type="entry name" value="P-loop_NTPase"/>
</dbReference>
<keyword evidence="9" id="KW-1185">Reference proteome</keyword>
<feature type="compositionally biased region" description="Pro residues" evidence="6">
    <location>
        <begin position="61"/>
        <end position="70"/>
    </location>
</feature>
<dbReference type="PANTHER" id="PTHR45644">
    <property type="entry name" value="AAA ATPASE, PUTATIVE (AFU_ORTHOLOGUE AFUA_2G12920)-RELATED-RELATED"/>
    <property type="match status" value="1"/>
</dbReference>
<dbReference type="STRING" id="933852.A0A0C3AWX1"/>